<gene>
    <name evidence="3" type="primary">LOC110491581</name>
</gene>
<dbReference type="GO" id="GO:0070971">
    <property type="term" value="C:endoplasmic reticulum exit site"/>
    <property type="evidence" value="ECO:0007669"/>
    <property type="project" value="TreeGrafter"/>
</dbReference>
<feature type="compositionally biased region" description="Pro residues" evidence="1">
    <location>
        <begin position="122"/>
        <end position="141"/>
    </location>
</feature>
<evidence type="ECO:0000259" key="2">
    <source>
        <dbReference type="PROSITE" id="PS50234"/>
    </source>
</evidence>
<dbReference type="GO" id="GO:0000149">
    <property type="term" value="F:SNARE binding"/>
    <property type="evidence" value="ECO:0007669"/>
    <property type="project" value="TreeGrafter"/>
</dbReference>
<dbReference type="GO" id="GO:0008270">
    <property type="term" value="F:zinc ion binding"/>
    <property type="evidence" value="ECO:0007669"/>
    <property type="project" value="TreeGrafter"/>
</dbReference>
<protein>
    <recommendedName>
        <fullName evidence="2">VWFA domain-containing protein</fullName>
    </recommendedName>
</protein>
<dbReference type="GO" id="GO:0090110">
    <property type="term" value="P:COPII-coated vesicle cargo loading"/>
    <property type="evidence" value="ECO:0007669"/>
    <property type="project" value="TreeGrafter"/>
</dbReference>
<dbReference type="RefSeq" id="XP_036802363.1">
    <property type="nucleotide sequence ID" value="XM_036946468.1"/>
</dbReference>
<dbReference type="GeneID" id="110491581"/>
<reference evidence="3" key="2">
    <citation type="submission" date="2025-08" db="UniProtKB">
        <authorList>
            <consortium name="Ensembl"/>
        </authorList>
    </citation>
    <scope>IDENTIFICATION</scope>
</reference>
<dbReference type="PANTHER" id="PTHR13803">
    <property type="entry name" value="SEC24-RELATED PROTEIN"/>
    <property type="match status" value="1"/>
</dbReference>
<keyword evidence="4" id="KW-1185">Reference proteome</keyword>
<feature type="region of interest" description="Disordered" evidence="1">
    <location>
        <begin position="109"/>
        <end position="154"/>
    </location>
</feature>
<dbReference type="InterPro" id="IPR050550">
    <property type="entry name" value="SEC23_SEC24_subfamily"/>
</dbReference>
<dbReference type="SUPFAM" id="SSF53300">
    <property type="entry name" value="vWA-like"/>
    <property type="match status" value="1"/>
</dbReference>
<dbReference type="GO" id="GO:0030127">
    <property type="term" value="C:COPII vesicle coat"/>
    <property type="evidence" value="ECO:0007669"/>
    <property type="project" value="InterPro"/>
</dbReference>
<dbReference type="GeneTree" id="ENSGT00940000168122"/>
<dbReference type="PANTHER" id="PTHR13803:SF36">
    <property type="entry name" value="TYPE A VON WILLEBRAND FACTOR DOMAIN-CONTAINING PROTEIN"/>
    <property type="match status" value="1"/>
</dbReference>
<proteinExistence type="predicted"/>
<feature type="region of interest" description="Disordered" evidence="1">
    <location>
        <begin position="175"/>
        <end position="247"/>
    </location>
</feature>
<evidence type="ECO:0000256" key="1">
    <source>
        <dbReference type="SAM" id="MobiDB-lite"/>
    </source>
</evidence>
<dbReference type="InterPro" id="IPR036465">
    <property type="entry name" value="vWFA_dom_sf"/>
</dbReference>
<reference evidence="3" key="1">
    <citation type="submission" date="2020-07" db="EMBL/GenBank/DDBJ databases">
        <title>A long reads based de novo assembly of the rainbow trout Arlee double haploid line genome.</title>
        <authorList>
            <person name="Gao G."/>
            <person name="Palti Y."/>
        </authorList>
    </citation>
    <scope>NUCLEOTIDE SEQUENCE [LARGE SCALE GENOMIC DNA]</scope>
</reference>
<feature type="compositionally biased region" description="Polar residues" evidence="1">
    <location>
        <begin position="230"/>
        <end position="241"/>
    </location>
</feature>
<dbReference type="AlphaFoldDB" id="A0A8C7R4S6"/>
<name>A0A8C7R4S6_ONCMY</name>
<sequence length="812" mass="89337">MYTLHWTNLLNKFFFFFYIITQRMSDVITHSLLTLQTGSNSSLNRHCSRGFAYRMSDVITHSLLTLQTGSNSSLNRHCSRGFAYVVGPRMEFASGFVYVPPSTYQREVQTKPQIAVKRSALLPPPNRIRPRSPPPPPPAPSPELQKQQHHSPEQRITEKCFKNALLPPFMRSQSPACVQPIPGPPSLLPSNSQRLPYDLPKKEPDIGSHPWDPDYSYNIPEGSGEEMKHPNTTGSSGSAQKSAPALPPRPSFMKSCPEYLVLLPDSVSSSKSSSSSSRSREPLVGNPNVILVSLGELISEKNVFTIEGEPTCCSQCGSVLDSLYDNVVNVCYFCQSSLEPPTSSSAICLGCRDSVFLLTPGDKALALTDTLLLFCIDISASMSITSQVLEGKQPIYRSRLQFVQEAVLQRVRKLSETQPHMRVGLITFNNQVTLHGFDEFTSRFLRGAELIDSEYLKEAAFSFPSPQPLSRTRDCLQREILGLSESGATALGPASLVAIAMASRQPGSKVIICTDGKANTDLGNLEVEGIDARPCLSSTIFYHDLGEYAASQGVTVSVLAIEGTDCRLDELGRLADCTSGKVVIASPHELYTEFEEIIENRTIATHCSVTLLLPTTLCVKGEREAGNRATREVGNVASDTEITFQFGAREHGSQGEVSAPVAGGRVSVQLQLRYRQKDGHSMLRVLTADKEVTDDSSVVLSSLVLAIIQLNSSQASAALAVRGRFQDAKSEGETQRELMERALEYDRSAEDKLIYSKWLKTMNPIHNSLQNYTRRQSIRSDTLQSLTDMGAALLYSMKNSNMSISLKEKHQH</sequence>
<dbReference type="OrthoDB" id="1724672at2759"/>
<dbReference type="Proteomes" id="UP000694395">
    <property type="component" value="Chromosome 16"/>
</dbReference>
<accession>A0A8C7R4S6</accession>
<dbReference type="SMART" id="SM00327">
    <property type="entry name" value="VWA"/>
    <property type="match status" value="1"/>
</dbReference>
<dbReference type="PROSITE" id="PS50234">
    <property type="entry name" value="VWFA"/>
    <property type="match status" value="1"/>
</dbReference>
<dbReference type="GO" id="GO:0006886">
    <property type="term" value="P:intracellular protein transport"/>
    <property type="evidence" value="ECO:0007669"/>
    <property type="project" value="InterPro"/>
</dbReference>
<dbReference type="Pfam" id="PF04811">
    <property type="entry name" value="Sec23_trunk"/>
    <property type="match status" value="1"/>
</dbReference>
<feature type="domain" description="VWFA" evidence="2">
    <location>
        <begin position="371"/>
        <end position="598"/>
    </location>
</feature>
<organism evidence="3 4">
    <name type="scientific">Oncorhynchus mykiss</name>
    <name type="common">Rainbow trout</name>
    <name type="synonym">Salmo gairdneri</name>
    <dbReference type="NCBI Taxonomy" id="8022"/>
    <lineage>
        <taxon>Eukaryota</taxon>
        <taxon>Metazoa</taxon>
        <taxon>Chordata</taxon>
        <taxon>Craniata</taxon>
        <taxon>Vertebrata</taxon>
        <taxon>Euteleostomi</taxon>
        <taxon>Actinopterygii</taxon>
        <taxon>Neopterygii</taxon>
        <taxon>Teleostei</taxon>
        <taxon>Protacanthopterygii</taxon>
        <taxon>Salmoniformes</taxon>
        <taxon>Salmonidae</taxon>
        <taxon>Salmoninae</taxon>
        <taxon>Oncorhynchus</taxon>
    </lineage>
</organism>
<evidence type="ECO:0000313" key="3">
    <source>
        <dbReference type="Ensembl" id="ENSOMYP00000045370.2"/>
    </source>
</evidence>
<dbReference type="InterPro" id="IPR002035">
    <property type="entry name" value="VWF_A"/>
</dbReference>
<dbReference type="CDD" id="cd00198">
    <property type="entry name" value="vWFA"/>
    <property type="match status" value="1"/>
</dbReference>
<reference evidence="3" key="3">
    <citation type="submission" date="2025-09" db="UniProtKB">
        <authorList>
            <consortium name="Ensembl"/>
        </authorList>
    </citation>
    <scope>IDENTIFICATION</scope>
</reference>
<evidence type="ECO:0000313" key="4">
    <source>
        <dbReference type="Proteomes" id="UP000694395"/>
    </source>
</evidence>
<dbReference type="Ensembl" id="ENSOMYT00000049388.2">
    <property type="protein sequence ID" value="ENSOMYP00000045370.2"/>
    <property type="gene ID" value="ENSOMYG00000020743.2"/>
</dbReference>
<dbReference type="InterPro" id="IPR006896">
    <property type="entry name" value="Sec23/24_trunk_dom"/>
</dbReference>
<dbReference type="Gene3D" id="3.40.50.410">
    <property type="entry name" value="von Willebrand factor, type A domain"/>
    <property type="match status" value="1"/>
</dbReference>